<dbReference type="Pfam" id="PF21990">
    <property type="entry name" value="SH2_1"/>
    <property type="match status" value="1"/>
</dbReference>
<name>A0A1B0DHM0_PHLPP</name>
<dbReference type="VEuPathDB" id="VectorBase:PPAI007654"/>
<dbReference type="InterPro" id="IPR000299">
    <property type="entry name" value="FERM_domain"/>
</dbReference>
<sequence length="540" mass="62792">MPDVLQLKELDKQLFKYYFSQVKHDLLHNKIPHLEYSDHTQKIMGLVLTDMYLEMVQDKVTPQDLIGRYKRYVPKVILKGHPKFFIRRAIKRELDAIEKLDHDPFYIIQSYISEMSNIAPEYLTEEYSANSPYLERDQAGKTGWCPVTMEINPYHSEKPGLRVHYSYKKAWHNITIENMSGIEILGEEVKIITQNERDKFVLKFKDRESLESFVSCLSGYYRLMVKWSINLCGNLPSPSLGRLEYMRCHGPIGKEYAYKKIQVNSNESGSFLARVCEECYDVYYIDIAFRKDDFRTFKVTFKQDKFYLQNPSGTETAFDNLLEAAKSISVPSGKHIRLTQSEYDKASKLLLCRCAEEKPHLTLVSEVAEMRQGKPLLIDAQRELQLDESSERNRDVLSVMNGYLIVNEKSKVKVTLKILRQEETEKNLQAFMHLAHKWSRLNSPDLMRMYGFTLFHPIAMVMESSGLGPLDEYLRRISLSMSSLMNIVFSLLKAIVYLQDHSIVHNRIRCSTLFVVSDHDGDVYVRLGDPGFATELTRNE</sequence>
<keyword evidence="2" id="KW-0418">Kinase</keyword>
<dbReference type="PROSITE" id="PS50011">
    <property type="entry name" value="PROTEIN_KINASE_DOM"/>
    <property type="match status" value="1"/>
</dbReference>
<evidence type="ECO:0008006" key="9">
    <source>
        <dbReference type="Google" id="ProtNLM"/>
    </source>
</evidence>
<dbReference type="InterPro" id="IPR019748">
    <property type="entry name" value="FERM_central"/>
</dbReference>
<organism evidence="7 8">
    <name type="scientific">Phlebotomus papatasi</name>
    <name type="common">Sandfly</name>
    <dbReference type="NCBI Taxonomy" id="29031"/>
    <lineage>
        <taxon>Eukaryota</taxon>
        <taxon>Metazoa</taxon>
        <taxon>Ecdysozoa</taxon>
        <taxon>Arthropoda</taxon>
        <taxon>Hexapoda</taxon>
        <taxon>Insecta</taxon>
        <taxon>Pterygota</taxon>
        <taxon>Neoptera</taxon>
        <taxon>Endopterygota</taxon>
        <taxon>Diptera</taxon>
        <taxon>Nematocera</taxon>
        <taxon>Psychodoidea</taxon>
        <taxon>Psychodidae</taxon>
        <taxon>Phlebotomus</taxon>
        <taxon>Phlebotomus</taxon>
    </lineage>
</organism>
<dbReference type="InterPro" id="IPR000719">
    <property type="entry name" value="Prot_kinase_dom"/>
</dbReference>
<dbReference type="GO" id="GO:0005829">
    <property type="term" value="C:cytosol"/>
    <property type="evidence" value="ECO:0007669"/>
    <property type="project" value="TreeGrafter"/>
</dbReference>
<evidence type="ECO:0000259" key="6">
    <source>
        <dbReference type="PROSITE" id="PS50057"/>
    </source>
</evidence>
<evidence type="ECO:0000256" key="3">
    <source>
        <dbReference type="ARBA" id="ARBA00022999"/>
    </source>
</evidence>
<evidence type="ECO:0000313" key="7">
    <source>
        <dbReference type="EnsemblMetazoa" id="PPAI007654-PA"/>
    </source>
</evidence>
<dbReference type="VEuPathDB" id="VectorBase:PPAPM1_008614"/>
<dbReference type="EnsemblMetazoa" id="PPAI007654-RA">
    <property type="protein sequence ID" value="PPAI007654-PA"/>
    <property type="gene ID" value="PPAI007654"/>
</dbReference>
<dbReference type="GO" id="GO:0005126">
    <property type="term" value="F:cytokine receptor binding"/>
    <property type="evidence" value="ECO:0007669"/>
    <property type="project" value="TreeGrafter"/>
</dbReference>
<dbReference type="Gene3D" id="3.30.200.20">
    <property type="entry name" value="Phosphorylase Kinase, domain 1"/>
    <property type="match status" value="1"/>
</dbReference>
<dbReference type="InterPro" id="IPR051286">
    <property type="entry name" value="JAK"/>
</dbReference>
<dbReference type="EMBL" id="AJVK01061304">
    <property type="status" value="NOT_ANNOTATED_CDS"/>
    <property type="molecule type" value="Genomic_DNA"/>
</dbReference>
<dbReference type="Pfam" id="PF07714">
    <property type="entry name" value="PK_Tyr_Ser-Thr"/>
    <property type="match status" value="1"/>
</dbReference>
<dbReference type="InterPro" id="IPR036860">
    <property type="entry name" value="SH2_dom_sf"/>
</dbReference>
<evidence type="ECO:0000259" key="5">
    <source>
        <dbReference type="PROSITE" id="PS50011"/>
    </source>
</evidence>
<evidence type="ECO:0000313" key="8">
    <source>
        <dbReference type="Proteomes" id="UP000092462"/>
    </source>
</evidence>
<feature type="domain" description="FERM" evidence="6">
    <location>
        <begin position="1"/>
        <end position="228"/>
    </location>
</feature>
<dbReference type="PANTHER" id="PTHR45807">
    <property type="entry name" value="TYROSINE-PROTEIN KINASE HOPSCOTCH"/>
    <property type="match status" value="1"/>
</dbReference>
<protein>
    <recommendedName>
        <fullName evidence="9">Protein kinase domain-containing protein</fullName>
    </recommendedName>
</protein>
<feature type="domain" description="Protein kinase" evidence="5">
    <location>
        <begin position="361"/>
        <end position="540"/>
    </location>
</feature>
<dbReference type="SUPFAM" id="SSF55550">
    <property type="entry name" value="SH2 domain"/>
    <property type="match status" value="1"/>
</dbReference>
<evidence type="ECO:0000256" key="2">
    <source>
        <dbReference type="ARBA" id="ARBA00022777"/>
    </source>
</evidence>
<dbReference type="GO" id="GO:0019221">
    <property type="term" value="P:cytokine-mediated signaling pathway"/>
    <property type="evidence" value="ECO:0007669"/>
    <property type="project" value="TreeGrafter"/>
</dbReference>
<dbReference type="GO" id="GO:0035556">
    <property type="term" value="P:intracellular signal transduction"/>
    <property type="evidence" value="ECO:0007669"/>
    <property type="project" value="TreeGrafter"/>
</dbReference>
<evidence type="ECO:0000256" key="1">
    <source>
        <dbReference type="ARBA" id="ARBA00022679"/>
    </source>
</evidence>
<dbReference type="GO" id="GO:0004715">
    <property type="term" value="F:non-membrane spanning protein tyrosine kinase activity"/>
    <property type="evidence" value="ECO:0007669"/>
    <property type="project" value="TreeGrafter"/>
</dbReference>
<reference evidence="7" key="1">
    <citation type="submission" date="2022-08" db="UniProtKB">
        <authorList>
            <consortium name="EnsemblMetazoa"/>
        </authorList>
    </citation>
    <scope>IDENTIFICATION</scope>
    <source>
        <strain evidence="7">Israel</strain>
    </source>
</reference>
<dbReference type="GO" id="GO:0005524">
    <property type="term" value="F:ATP binding"/>
    <property type="evidence" value="ECO:0007669"/>
    <property type="project" value="InterPro"/>
</dbReference>
<dbReference type="PANTHER" id="PTHR45807:SF7">
    <property type="entry name" value="TYROSINE-PROTEIN KINASE HOPSCOTCH"/>
    <property type="match status" value="1"/>
</dbReference>
<dbReference type="InterPro" id="IPR011009">
    <property type="entry name" value="Kinase-like_dom_sf"/>
</dbReference>
<dbReference type="InterPro" id="IPR001245">
    <property type="entry name" value="Ser-Thr/Tyr_kinase_cat_dom"/>
</dbReference>
<keyword evidence="3" id="KW-0727">SH2 domain</keyword>
<keyword evidence="1" id="KW-0808">Transferase</keyword>
<proteinExistence type="predicted"/>
<dbReference type="GO" id="GO:0002009">
    <property type="term" value="P:morphogenesis of an epithelium"/>
    <property type="evidence" value="ECO:0007669"/>
    <property type="project" value="UniProtKB-ARBA"/>
</dbReference>
<dbReference type="CDD" id="cd14473">
    <property type="entry name" value="FERM_B-lobe"/>
    <property type="match status" value="1"/>
</dbReference>
<dbReference type="Gene3D" id="1.10.510.10">
    <property type="entry name" value="Transferase(Phosphotransferase) domain 1"/>
    <property type="match status" value="1"/>
</dbReference>
<dbReference type="SUPFAM" id="SSF56112">
    <property type="entry name" value="Protein kinase-like (PK-like)"/>
    <property type="match status" value="1"/>
</dbReference>
<evidence type="ECO:0000256" key="4">
    <source>
        <dbReference type="ARBA" id="ARBA00023137"/>
    </source>
</evidence>
<dbReference type="AlphaFoldDB" id="A0A1B0DHM0"/>
<accession>A0A1B0DHM0</accession>
<dbReference type="GO" id="GO:0007259">
    <property type="term" value="P:cell surface receptor signaling pathway via JAK-STAT"/>
    <property type="evidence" value="ECO:0007669"/>
    <property type="project" value="TreeGrafter"/>
</dbReference>
<dbReference type="GO" id="GO:0030154">
    <property type="term" value="P:cell differentiation"/>
    <property type="evidence" value="ECO:0007669"/>
    <property type="project" value="TreeGrafter"/>
</dbReference>
<dbReference type="Proteomes" id="UP000092462">
    <property type="component" value="Unassembled WGS sequence"/>
</dbReference>
<dbReference type="PROSITE" id="PS50057">
    <property type="entry name" value="FERM_3"/>
    <property type="match status" value="1"/>
</dbReference>
<keyword evidence="4" id="KW-0829">Tyrosine-protein kinase</keyword>
<dbReference type="InterPro" id="IPR000980">
    <property type="entry name" value="SH2"/>
</dbReference>
<keyword evidence="8" id="KW-1185">Reference proteome</keyword>